<proteinExistence type="predicted"/>
<dbReference type="RefSeq" id="WP_378071079.1">
    <property type="nucleotide sequence ID" value="NZ_JBHSBL010000024.1"/>
</dbReference>
<gene>
    <name evidence="4" type="ORF">ACFO0C_35120</name>
</gene>
<comment type="caution">
    <text evidence="4">The sequence shown here is derived from an EMBL/GenBank/DDBJ whole genome shotgun (WGS) entry which is preliminary data.</text>
</comment>
<organism evidence="4 5">
    <name type="scientific">Actinoplanes subglobosus</name>
    <dbReference type="NCBI Taxonomy" id="1547892"/>
    <lineage>
        <taxon>Bacteria</taxon>
        <taxon>Bacillati</taxon>
        <taxon>Actinomycetota</taxon>
        <taxon>Actinomycetes</taxon>
        <taxon>Micromonosporales</taxon>
        <taxon>Micromonosporaceae</taxon>
        <taxon>Actinoplanes</taxon>
    </lineage>
</organism>
<protein>
    <submittedName>
        <fullName evidence="4">Ankyrin repeat domain-containing protein</fullName>
    </submittedName>
</protein>
<dbReference type="PROSITE" id="PS50297">
    <property type="entry name" value="ANK_REP_REGION"/>
    <property type="match status" value="1"/>
</dbReference>
<reference evidence="5" key="1">
    <citation type="journal article" date="2019" name="Int. J. Syst. Evol. Microbiol.">
        <title>The Global Catalogue of Microorganisms (GCM) 10K type strain sequencing project: providing services to taxonomists for standard genome sequencing and annotation.</title>
        <authorList>
            <consortium name="The Broad Institute Genomics Platform"/>
            <consortium name="The Broad Institute Genome Sequencing Center for Infectious Disease"/>
            <person name="Wu L."/>
            <person name="Ma J."/>
        </authorList>
    </citation>
    <scope>NUCLEOTIDE SEQUENCE [LARGE SCALE GENOMIC DNA]</scope>
    <source>
        <strain evidence="5">TBRC 5832</strain>
    </source>
</reference>
<dbReference type="InterPro" id="IPR036770">
    <property type="entry name" value="Ankyrin_rpt-contain_sf"/>
</dbReference>
<dbReference type="Gene3D" id="1.25.40.20">
    <property type="entry name" value="Ankyrin repeat-containing domain"/>
    <property type="match status" value="1"/>
</dbReference>
<dbReference type="PROSITE" id="PS50088">
    <property type="entry name" value="ANK_REPEAT"/>
    <property type="match status" value="1"/>
</dbReference>
<evidence type="ECO:0000256" key="3">
    <source>
        <dbReference type="PROSITE-ProRule" id="PRU00023"/>
    </source>
</evidence>
<feature type="repeat" description="ANK" evidence="3">
    <location>
        <begin position="41"/>
        <end position="73"/>
    </location>
</feature>
<dbReference type="InterPro" id="IPR002110">
    <property type="entry name" value="Ankyrin_rpt"/>
</dbReference>
<dbReference type="PANTHER" id="PTHR24171:SF9">
    <property type="entry name" value="ANKYRIN REPEAT DOMAIN-CONTAINING PROTEIN 39"/>
    <property type="match status" value="1"/>
</dbReference>
<keyword evidence="1" id="KW-0677">Repeat</keyword>
<name>A0ABV8J208_9ACTN</name>
<dbReference type="SMART" id="SM00248">
    <property type="entry name" value="ANK"/>
    <property type="match status" value="3"/>
</dbReference>
<evidence type="ECO:0000313" key="5">
    <source>
        <dbReference type="Proteomes" id="UP001595867"/>
    </source>
</evidence>
<dbReference type="Proteomes" id="UP001595867">
    <property type="component" value="Unassembled WGS sequence"/>
</dbReference>
<dbReference type="SUPFAM" id="SSF48403">
    <property type="entry name" value="Ankyrin repeat"/>
    <property type="match status" value="1"/>
</dbReference>
<dbReference type="Pfam" id="PF12796">
    <property type="entry name" value="Ank_2"/>
    <property type="match status" value="1"/>
</dbReference>
<evidence type="ECO:0000256" key="2">
    <source>
        <dbReference type="ARBA" id="ARBA00023043"/>
    </source>
</evidence>
<dbReference type="PANTHER" id="PTHR24171">
    <property type="entry name" value="ANKYRIN REPEAT DOMAIN-CONTAINING PROTEIN 39-RELATED"/>
    <property type="match status" value="1"/>
</dbReference>
<accession>A0ABV8J208</accession>
<sequence length="137" mass="14769">MNRRRRKKLQGRLVEAAAWGTPQQVTRLLRAGADPNLPDRDGTTPLYRASVQGVAENVRVLTAAGADPDRESGTRDEGLPLCAAACWGHDAAVRELLAAGADPARREDQGTGRTAIEWAEAGGHHRALDLMRGRLRG</sequence>
<keyword evidence="5" id="KW-1185">Reference proteome</keyword>
<keyword evidence="2 3" id="KW-0040">ANK repeat</keyword>
<dbReference type="EMBL" id="JBHSBL010000024">
    <property type="protein sequence ID" value="MFC4070191.1"/>
    <property type="molecule type" value="Genomic_DNA"/>
</dbReference>
<evidence type="ECO:0000313" key="4">
    <source>
        <dbReference type="EMBL" id="MFC4070191.1"/>
    </source>
</evidence>
<evidence type="ECO:0000256" key="1">
    <source>
        <dbReference type="ARBA" id="ARBA00022737"/>
    </source>
</evidence>